<dbReference type="Proteomes" id="UP000304900">
    <property type="component" value="Unassembled WGS sequence"/>
</dbReference>
<proteinExistence type="predicted"/>
<gene>
    <name evidence="1" type="ORF">FDK13_24770</name>
</gene>
<keyword evidence="2" id="KW-1185">Reference proteome</keyword>
<sequence length="59" mass="6896">MKTDIENLSKIQDLLLKYKMEIELSSMTPLTKKIYTDHAHNFVRWVSNDFAPGSRLKKA</sequence>
<dbReference type="AlphaFoldDB" id="A0A4U6CYJ1"/>
<reference evidence="1 2" key="1">
    <citation type="submission" date="2019-05" db="EMBL/GenBank/DDBJ databases">
        <title>Dyadobacter AR-3-8 sp. nov., isolated from arctic soil.</title>
        <authorList>
            <person name="Chaudhary D.K."/>
        </authorList>
    </citation>
    <scope>NUCLEOTIDE SEQUENCE [LARGE SCALE GENOMIC DNA]</scope>
    <source>
        <strain evidence="1 2">AR-3-8</strain>
    </source>
</reference>
<name>A0A4U6CYJ1_9BACT</name>
<dbReference type="RefSeq" id="WP_137342711.1">
    <property type="nucleotide sequence ID" value="NZ_SZVO01000013.1"/>
</dbReference>
<evidence type="ECO:0000313" key="1">
    <source>
        <dbReference type="EMBL" id="TKT88857.1"/>
    </source>
</evidence>
<dbReference type="EMBL" id="SZVO01000013">
    <property type="protein sequence ID" value="TKT88857.1"/>
    <property type="molecule type" value="Genomic_DNA"/>
</dbReference>
<comment type="caution">
    <text evidence="1">The sequence shown here is derived from an EMBL/GenBank/DDBJ whole genome shotgun (WGS) entry which is preliminary data.</text>
</comment>
<organism evidence="1 2">
    <name type="scientific">Dyadobacter frigoris</name>
    <dbReference type="NCBI Taxonomy" id="2576211"/>
    <lineage>
        <taxon>Bacteria</taxon>
        <taxon>Pseudomonadati</taxon>
        <taxon>Bacteroidota</taxon>
        <taxon>Cytophagia</taxon>
        <taxon>Cytophagales</taxon>
        <taxon>Spirosomataceae</taxon>
        <taxon>Dyadobacter</taxon>
    </lineage>
</organism>
<evidence type="ECO:0000313" key="2">
    <source>
        <dbReference type="Proteomes" id="UP000304900"/>
    </source>
</evidence>
<protein>
    <recommendedName>
        <fullName evidence="3">Core-binding (CB) domain-containing protein</fullName>
    </recommendedName>
</protein>
<evidence type="ECO:0008006" key="3">
    <source>
        <dbReference type="Google" id="ProtNLM"/>
    </source>
</evidence>
<dbReference type="OrthoDB" id="2084771at2"/>
<accession>A0A4U6CYJ1</accession>